<gene>
    <name evidence="1" type="ORF">NCTC10005_05089</name>
</gene>
<dbReference type="AlphaFoldDB" id="A0A377M1I8"/>
<accession>A0A377M1I8</accession>
<evidence type="ECO:0000313" key="1">
    <source>
        <dbReference type="EMBL" id="STQ12304.1"/>
    </source>
</evidence>
<dbReference type="Proteomes" id="UP000255106">
    <property type="component" value="Unassembled WGS sequence"/>
</dbReference>
<reference evidence="1 2" key="1">
    <citation type="submission" date="2018-06" db="EMBL/GenBank/DDBJ databases">
        <authorList>
            <consortium name="Pathogen Informatics"/>
            <person name="Doyle S."/>
        </authorList>
    </citation>
    <scope>NUCLEOTIDE SEQUENCE [LARGE SCALE GENOMIC DNA]</scope>
    <source>
        <strain evidence="1 2">NCTC10005</strain>
    </source>
</reference>
<evidence type="ECO:0000313" key="2">
    <source>
        <dbReference type="Proteomes" id="UP000255106"/>
    </source>
</evidence>
<protein>
    <submittedName>
        <fullName evidence="1">Uncharacterized protein</fullName>
    </submittedName>
</protein>
<organism evidence="1 2">
    <name type="scientific">Enterobacter cloacae</name>
    <dbReference type="NCBI Taxonomy" id="550"/>
    <lineage>
        <taxon>Bacteria</taxon>
        <taxon>Pseudomonadati</taxon>
        <taxon>Pseudomonadota</taxon>
        <taxon>Gammaproteobacteria</taxon>
        <taxon>Enterobacterales</taxon>
        <taxon>Enterobacteriaceae</taxon>
        <taxon>Enterobacter</taxon>
        <taxon>Enterobacter cloacae complex</taxon>
    </lineage>
</organism>
<sequence length="103" mass="11177">MVTGKITGIGTVTFRKNPVVTLGIPGSDEGLKFIFEDTNYNNDKVAALNIGDLIIIAGKNARPGTFGGIFLDDSKIMTDMISKKKRQILVVNGGVYDREICQK</sequence>
<proteinExistence type="predicted"/>
<name>A0A377M1I8_ENTCL</name>
<dbReference type="EMBL" id="UGJB01000004">
    <property type="protein sequence ID" value="STQ12304.1"/>
    <property type="molecule type" value="Genomic_DNA"/>
</dbReference>